<feature type="compositionally biased region" description="Gly residues" evidence="1">
    <location>
        <begin position="44"/>
        <end position="64"/>
    </location>
</feature>
<feature type="region of interest" description="Disordered" evidence="1">
    <location>
        <begin position="1"/>
        <end position="104"/>
    </location>
</feature>
<keyword evidence="2" id="KW-0472">Membrane</keyword>
<dbReference type="GeneID" id="25735204"/>
<dbReference type="AlphaFoldDB" id="A0A0D2NLS5"/>
<dbReference type="Proteomes" id="UP000054498">
    <property type="component" value="Unassembled WGS sequence"/>
</dbReference>
<organism evidence="3 4">
    <name type="scientific">Monoraphidium neglectum</name>
    <dbReference type="NCBI Taxonomy" id="145388"/>
    <lineage>
        <taxon>Eukaryota</taxon>
        <taxon>Viridiplantae</taxon>
        <taxon>Chlorophyta</taxon>
        <taxon>core chlorophytes</taxon>
        <taxon>Chlorophyceae</taxon>
        <taxon>CS clade</taxon>
        <taxon>Sphaeropleales</taxon>
        <taxon>Selenastraceae</taxon>
        <taxon>Monoraphidium</taxon>
    </lineage>
</organism>
<evidence type="ECO:0000256" key="2">
    <source>
        <dbReference type="SAM" id="Phobius"/>
    </source>
</evidence>
<evidence type="ECO:0000256" key="1">
    <source>
        <dbReference type="SAM" id="MobiDB-lite"/>
    </source>
</evidence>
<sequence length="261" mass="25111">MLAFGTGRFPSGSTWAAAGATSVSSSSRSSSSGGGGSSSSSGDGSSGGGSSSGGGGSSGGGSSSGGSSSSGGESSSGSGLRGGGSGGGRRGGGSKGRGGGPLVTAQEPALHHRSNVATTRLAAGFLGPSASYQDRPASKPGARLIQGTVAVTAANARLAVPALQCSLIVLLLDLLLLPWRLVLRGALLLHESLGPARMLALVALSPAICSTWSAVVVLLVVPATLATPVMAPCLTVLLVAADCAWRAWRAVAGRGALDCPC</sequence>
<proteinExistence type="predicted"/>
<dbReference type="EMBL" id="KK100479">
    <property type="protein sequence ID" value="KIZ05626.1"/>
    <property type="molecule type" value="Genomic_DNA"/>
</dbReference>
<dbReference type="RefSeq" id="XP_013904645.1">
    <property type="nucleotide sequence ID" value="XM_014049191.1"/>
</dbReference>
<evidence type="ECO:0000313" key="3">
    <source>
        <dbReference type="EMBL" id="KIZ05626.1"/>
    </source>
</evidence>
<feature type="compositionally biased region" description="Low complexity" evidence="1">
    <location>
        <begin position="11"/>
        <end position="31"/>
    </location>
</feature>
<reference evidence="3 4" key="1">
    <citation type="journal article" date="2013" name="BMC Genomics">
        <title>Reconstruction of the lipid metabolism for the microalga Monoraphidium neglectum from its genome sequence reveals characteristics suitable for biofuel production.</title>
        <authorList>
            <person name="Bogen C."/>
            <person name="Al-Dilaimi A."/>
            <person name="Albersmeier A."/>
            <person name="Wichmann J."/>
            <person name="Grundmann M."/>
            <person name="Rupp O."/>
            <person name="Lauersen K.J."/>
            <person name="Blifernez-Klassen O."/>
            <person name="Kalinowski J."/>
            <person name="Goesmann A."/>
            <person name="Mussgnug J.H."/>
            <person name="Kruse O."/>
        </authorList>
    </citation>
    <scope>NUCLEOTIDE SEQUENCE [LARGE SCALE GENOMIC DNA]</scope>
    <source>
        <strain evidence="3 4">SAG 48.87</strain>
    </source>
</reference>
<accession>A0A0D2NLS5</accession>
<feature type="transmembrane region" description="Helical" evidence="2">
    <location>
        <begin position="198"/>
        <end position="223"/>
    </location>
</feature>
<feature type="compositionally biased region" description="Gly residues" evidence="1">
    <location>
        <begin position="79"/>
        <end position="101"/>
    </location>
</feature>
<keyword evidence="2" id="KW-1133">Transmembrane helix</keyword>
<keyword evidence="4" id="KW-1185">Reference proteome</keyword>
<keyword evidence="2" id="KW-0812">Transmembrane</keyword>
<gene>
    <name evidence="3" type="ORF">MNEG_2326</name>
</gene>
<dbReference type="KEGG" id="mng:MNEG_2326"/>
<feature type="compositionally biased region" description="Low complexity" evidence="1">
    <location>
        <begin position="65"/>
        <end position="78"/>
    </location>
</feature>
<evidence type="ECO:0000313" key="4">
    <source>
        <dbReference type="Proteomes" id="UP000054498"/>
    </source>
</evidence>
<protein>
    <submittedName>
        <fullName evidence="3">Uncharacterized protein</fullName>
    </submittedName>
</protein>
<name>A0A0D2NLS5_9CHLO</name>